<evidence type="ECO:0000313" key="1">
    <source>
        <dbReference type="EMBL" id="MDO5977237.1"/>
    </source>
</evidence>
<accession>A0ABT8WVM5</accession>
<comment type="caution">
    <text evidence="1">The sequence shown here is derived from an EMBL/GenBank/DDBJ whole genome shotgun (WGS) entry which is preliminary data.</text>
</comment>
<proteinExistence type="predicted"/>
<reference evidence="1" key="1">
    <citation type="submission" date="2023-07" db="EMBL/GenBank/DDBJ databases">
        <title>Two novel species in the genus Flavivirga.</title>
        <authorList>
            <person name="Kwon K."/>
        </authorList>
    </citation>
    <scope>NUCLEOTIDE SEQUENCE</scope>
    <source>
        <strain evidence="1">KACC 14158</strain>
    </source>
</reference>
<sequence>MRFEIIISYLDYYIIERVIELRAKSKPYIGQVTLAHKIGVSEGYMGKIDNPKEHAKYNIRMLGRVAIVLGLKSYKDLFPDKVYEHDLVRVIYEESKSYSNKHKPDKTGKIQRKYKSISVTPLSEKEIEQWKKEGKPYLKKIKE</sequence>
<protein>
    <recommendedName>
        <fullName evidence="3">HTH cro/C1-type domain-containing protein</fullName>
    </recommendedName>
</protein>
<dbReference type="Proteomes" id="UP001176806">
    <property type="component" value="Unassembled WGS sequence"/>
</dbReference>
<gene>
    <name evidence="1" type="ORF">Q4Q40_23840</name>
</gene>
<keyword evidence="2" id="KW-1185">Reference proteome</keyword>
<name>A0ABT8WVM5_9FLAO</name>
<dbReference type="EMBL" id="JAUOEL010000016">
    <property type="protein sequence ID" value="MDO5977237.1"/>
    <property type="molecule type" value="Genomic_DNA"/>
</dbReference>
<dbReference type="RefSeq" id="WP_303304566.1">
    <property type="nucleotide sequence ID" value="NZ_BAABDA010000053.1"/>
</dbReference>
<organism evidence="1 2">
    <name type="scientific">Flavivirga jejuensis</name>
    <dbReference type="NCBI Taxonomy" id="870487"/>
    <lineage>
        <taxon>Bacteria</taxon>
        <taxon>Pseudomonadati</taxon>
        <taxon>Bacteroidota</taxon>
        <taxon>Flavobacteriia</taxon>
        <taxon>Flavobacteriales</taxon>
        <taxon>Flavobacteriaceae</taxon>
        <taxon>Flavivirga</taxon>
    </lineage>
</organism>
<evidence type="ECO:0008006" key="3">
    <source>
        <dbReference type="Google" id="ProtNLM"/>
    </source>
</evidence>
<evidence type="ECO:0000313" key="2">
    <source>
        <dbReference type="Proteomes" id="UP001176806"/>
    </source>
</evidence>